<dbReference type="Pfam" id="PF00593">
    <property type="entry name" value="TonB_dep_Rec_b-barrel"/>
    <property type="match status" value="1"/>
</dbReference>
<dbReference type="Gene3D" id="2.40.170.20">
    <property type="entry name" value="TonB-dependent receptor, beta-barrel domain"/>
    <property type="match status" value="1"/>
</dbReference>
<feature type="domain" description="TonB-dependent receptor-like beta-barrel" evidence="12">
    <location>
        <begin position="275"/>
        <end position="651"/>
    </location>
</feature>
<evidence type="ECO:0000256" key="4">
    <source>
        <dbReference type="ARBA" id="ARBA00022692"/>
    </source>
</evidence>
<evidence type="ECO:0000313" key="14">
    <source>
        <dbReference type="EMBL" id="EHG99914.1"/>
    </source>
</evidence>
<dbReference type="HOGENOM" id="CLU_026226_0_0_10"/>
<dbReference type="Gene3D" id="2.170.130.10">
    <property type="entry name" value="TonB-dependent receptor, plug domain"/>
    <property type="match status" value="1"/>
</dbReference>
<keyword evidence="9 10" id="KW-0998">Cell outer membrane</keyword>
<dbReference type="AlphaFoldDB" id="G5SS83"/>
<comment type="caution">
    <text evidence="14">The sequence shown here is derived from an EMBL/GenBank/DDBJ whole genome shotgun (WGS) entry which is preliminary data.</text>
</comment>
<evidence type="ECO:0000256" key="9">
    <source>
        <dbReference type="ARBA" id="ARBA00023237"/>
    </source>
</evidence>
<dbReference type="RefSeq" id="WP_008620609.1">
    <property type="nucleotide sequence ID" value="NZ_JH376602.1"/>
</dbReference>
<keyword evidence="8 14" id="KW-0675">Receptor</keyword>
<dbReference type="InterPro" id="IPR036942">
    <property type="entry name" value="Beta-barrel_TonB_sf"/>
</dbReference>
<keyword evidence="15" id="KW-1185">Reference proteome</keyword>
<gene>
    <name evidence="14" type="ORF">HMPREF9441_02233</name>
</gene>
<dbReference type="PROSITE" id="PS52016">
    <property type="entry name" value="TONB_DEPENDENT_REC_3"/>
    <property type="match status" value="1"/>
</dbReference>
<evidence type="ECO:0000256" key="7">
    <source>
        <dbReference type="ARBA" id="ARBA00023136"/>
    </source>
</evidence>
<evidence type="ECO:0000256" key="2">
    <source>
        <dbReference type="ARBA" id="ARBA00022448"/>
    </source>
</evidence>
<dbReference type="InterPro" id="IPR039426">
    <property type="entry name" value="TonB-dep_rcpt-like"/>
</dbReference>
<dbReference type="Pfam" id="PF07715">
    <property type="entry name" value="Plug"/>
    <property type="match status" value="1"/>
</dbReference>
<dbReference type="InterPro" id="IPR000531">
    <property type="entry name" value="Beta-barrel_TonB"/>
</dbReference>
<comment type="subcellular location">
    <subcellularLocation>
        <location evidence="1 10">Cell outer membrane</location>
        <topology evidence="1 10">Multi-pass membrane protein</topology>
    </subcellularLocation>
</comment>
<dbReference type="PATRIC" id="fig|762968.3.peg.1992"/>
<dbReference type="GO" id="GO:0044718">
    <property type="term" value="P:siderophore transmembrane transport"/>
    <property type="evidence" value="ECO:0007669"/>
    <property type="project" value="TreeGrafter"/>
</dbReference>
<reference evidence="14 15" key="1">
    <citation type="submission" date="2011-03" db="EMBL/GenBank/DDBJ databases">
        <authorList>
            <person name="Weinstock G."/>
            <person name="Sodergren E."/>
            <person name="Clifton S."/>
            <person name="Fulton L."/>
            <person name="Fulton B."/>
            <person name="Courtney L."/>
            <person name="Fronick C."/>
            <person name="Harrison M."/>
            <person name="Strong C."/>
            <person name="Farmer C."/>
            <person name="Delahaunty K."/>
            <person name="Markovic C."/>
            <person name="Hall O."/>
            <person name="Minx P."/>
            <person name="Tomlinson C."/>
            <person name="Mitreva M."/>
            <person name="Hou S."/>
            <person name="Chen J."/>
            <person name="Wollam A."/>
            <person name="Pepin K.H."/>
            <person name="Johnson M."/>
            <person name="Bhonagiri V."/>
            <person name="Zhang X."/>
            <person name="Suruliraj S."/>
            <person name="Warren W."/>
            <person name="Chinwalla A."/>
            <person name="Mardis E.R."/>
            <person name="Wilson R.K."/>
        </authorList>
    </citation>
    <scope>NUCLEOTIDE SEQUENCE [LARGE SCALE GENOMIC DNA]</scope>
    <source>
        <strain evidence="14 15">YIT 11840</strain>
    </source>
</reference>
<evidence type="ECO:0000256" key="1">
    <source>
        <dbReference type="ARBA" id="ARBA00004571"/>
    </source>
</evidence>
<dbReference type="InterPro" id="IPR012910">
    <property type="entry name" value="Plug_dom"/>
</dbReference>
<organism evidence="14 15">
    <name type="scientific">Paraprevotella clara YIT 11840</name>
    <dbReference type="NCBI Taxonomy" id="762968"/>
    <lineage>
        <taxon>Bacteria</taxon>
        <taxon>Pseudomonadati</taxon>
        <taxon>Bacteroidota</taxon>
        <taxon>Bacteroidia</taxon>
        <taxon>Bacteroidales</taxon>
        <taxon>Prevotellaceae</taxon>
        <taxon>Paraprevotella</taxon>
    </lineage>
</organism>
<keyword evidence="4 10" id="KW-0812">Transmembrane</keyword>
<keyword evidence="7 10" id="KW-0472">Membrane</keyword>
<evidence type="ECO:0000256" key="6">
    <source>
        <dbReference type="ARBA" id="ARBA00023077"/>
    </source>
</evidence>
<dbReference type="STRING" id="762968.HMPREF9441_02233"/>
<evidence type="ECO:0000259" key="12">
    <source>
        <dbReference type="Pfam" id="PF00593"/>
    </source>
</evidence>
<protein>
    <submittedName>
        <fullName evidence="14">TonB-dependent receptor</fullName>
    </submittedName>
</protein>
<dbReference type="GeneID" id="93557667"/>
<evidence type="ECO:0000259" key="13">
    <source>
        <dbReference type="Pfam" id="PF07715"/>
    </source>
</evidence>
<dbReference type="Proteomes" id="UP000003598">
    <property type="component" value="Unassembled WGS sequence"/>
</dbReference>
<keyword evidence="5" id="KW-0732">Signal</keyword>
<evidence type="ECO:0000256" key="5">
    <source>
        <dbReference type="ARBA" id="ARBA00022729"/>
    </source>
</evidence>
<dbReference type="OrthoDB" id="9762903at2"/>
<keyword evidence="3 10" id="KW-1134">Transmembrane beta strand</keyword>
<dbReference type="EMBL" id="AFFY01000029">
    <property type="protein sequence ID" value="EHG99914.1"/>
    <property type="molecule type" value="Genomic_DNA"/>
</dbReference>
<dbReference type="GO" id="GO:0015344">
    <property type="term" value="F:siderophore uptake transmembrane transporter activity"/>
    <property type="evidence" value="ECO:0007669"/>
    <property type="project" value="TreeGrafter"/>
</dbReference>
<dbReference type="eggNOG" id="COG4206">
    <property type="taxonomic scope" value="Bacteria"/>
</dbReference>
<name>G5SS83_9BACT</name>
<evidence type="ECO:0000256" key="8">
    <source>
        <dbReference type="ARBA" id="ARBA00023170"/>
    </source>
</evidence>
<keyword evidence="2 10" id="KW-0813">Transport</keyword>
<dbReference type="SUPFAM" id="SSF56935">
    <property type="entry name" value="Porins"/>
    <property type="match status" value="1"/>
</dbReference>
<evidence type="ECO:0000256" key="10">
    <source>
        <dbReference type="PROSITE-ProRule" id="PRU01360"/>
    </source>
</evidence>
<evidence type="ECO:0000256" key="3">
    <source>
        <dbReference type="ARBA" id="ARBA00022452"/>
    </source>
</evidence>
<comment type="similarity">
    <text evidence="10 11">Belongs to the TonB-dependent receptor family.</text>
</comment>
<keyword evidence="6 11" id="KW-0798">TonB box</keyword>
<feature type="domain" description="TonB-dependent receptor plug" evidence="13">
    <location>
        <begin position="49"/>
        <end position="143"/>
    </location>
</feature>
<evidence type="ECO:0000313" key="15">
    <source>
        <dbReference type="Proteomes" id="UP000003598"/>
    </source>
</evidence>
<evidence type="ECO:0000256" key="11">
    <source>
        <dbReference type="RuleBase" id="RU003357"/>
    </source>
</evidence>
<dbReference type="PANTHER" id="PTHR30069:SF29">
    <property type="entry name" value="HEMOGLOBIN AND HEMOGLOBIN-HAPTOGLOBIN-BINDING PROTEIN 1-RELATED"/>
    <property type="match status" value="1"/>
</dbReference>
<dbReference type="PANTHER" id="PTHR30069">
    <property type="entry name" value="TONB-DEPENDENT OUTER MEMBRANE RECEPTOR"/>
    <property type="match status" value="1"/>
</dbReference>
<dbReference type="GO" id="GO:0009279">
    <property type="term" value="C:cell outer membrane"/>
    <property type="evidence" value="ECO:0007669"/>
    <property type="project" value="UniProtKB-SubCell"/>
</dbReference>
<proteinExistence type="inferred from homology"/>
<accession>G5SS83</accession>
<dbReference type="InterPro" id="IPR037066">
    <property type="entry name" value="Plug_dom_sf"/>
</dbReference>
<sequence length="677" mass="77789">MGEIKRRHALCLIGVFCLPLPAVSAHRTDSIRNLGEVVVKAKTYKEVIPAQTLKGEELRKLNSFSVADAIRYFSGLQIKDYGGVAGLKTVNIRSMGTNHTGVYYNGIQLGNAQNGQVDLGKFSLDNIEEISLYNGQKSDIFQSAREFGSSGSIYLTTRRPRFEGEKDANLAAKVKFGSYGLLNPALLYEHKISDNISAAVSAEWITSQGDYKFRYRRVDVSGALKYDTTAVRHNSDIDALRIDAGLYGLFGKGKWNVFAYHYTSERGIPGAIVNNVWKRSERLWDRNSFLQGSLEWHVWRGLSMKFNTKYASDYTHYMNNNTDIKLTDNIYKQRECYFSWANKYAITADWDVSVAYDFQWNGYEGFDLNKDHDKEHPMNTATRGTHYISAATAFTVADRLKVQASVLETFVNEEKRQRDKAPNKSKVTPGLFLSYQPWRKHDIVVRAFYKTAYRMPTFNDLYYTDMGNPALLPETTTQYNVGAVYDRTRTEGIFRNLHLNADVYYNDVRNKIVSWPQGPQFRWTTINLGRVDIRGMDAGAACTLAFPHEWTLTGKLQYTYQEAIDVTNPSDTYYRDQIPYIPWHSGSAIIALSWGTWSLGYSFIYVGERYNQQENIIYNHTQPWYTSDMTLMKEIRWGKARLRFTVEVNNLLDQDYDVILNYPMPMRNYKFGLAVEL</sequence>